<evidence type="ECO:0000256" key="2">
    <source>
        <dbReference type="SAM" id="SignalP"/>
    </source>
</evidence>
<protein>
    <recommendedName>
        <fullName evidence="5">Encoded protein</fullName>
    </recommendedName>
</protein>
<keyword evidence="2" id="KW-0732">Signal</keyword>
<evidence type="ECO:0000256" key="1">
    <source>
        <dbReference type="SAM" id="MobiDB-lite"/>
    </source>
</evidence>
<evidence type="ECO:0000313" key="3">
    <source>
        <dbReference type="EMBL" id="KAF5832086.1"/>
    </source>
</evidence>
<reference evidence="3" key="1">
    <citation type="submission" date="2017-08" db="EMBL/GenBank/DDBJ databases">
        <authorList>
            <person name="Polle J.E."/>
            <person name="Barry K."/>
            <person name="Cushman J."/>
            <person name="Schmutz J."/>
            <person name="Tran D."/>
            <person name="Hathwaick L.T."/>
            <person name="Yim W.C."/>
            <person name="Jenkins J."/>
            <person name="Mckie-Krisberg Z.M."/>
            <person name="Prochnik S."/>
            <person name="Lindquist E."/>
            <person name="Dockter R.B."/>
            <person name="Adam C."/>
            <person name="Molina H."/>
            <person name="Bunkerborg J."/>
            <person name="Jin E."/>
            <person name="Buchheim M."/>
            <person name="Magnuson J."/>
        </authorList>
    </citation>
    <scope>NUCLEOTIDE SEQUENCE</scope>
    <source>
        <strain evidence="3">CCAP 19/18</strain>
    </source>
</reference>
<evidence type="ECO:0008006" key="5">
    <source>
        <dbReference type="Google" id="ProtNLM"/>
    </source>
</evidence>
<proteinExistence type="predicted"/>
<feature type="signal peptide" evidence="2">
    <location>
        <begin position="1"/>
        <end position="19"/>
    </location>
</feature>
<feature type="chain" id="PRO_5045401538" description="Encoded protein" evidence="2">
    <location>
        <begin position="20"/>
        <end position="303"/>
    </location>
</feature>
<name>A0ABQ7GBU8_DUNSA</name>
<gene>
    <name evidence="3" type="ORF">DUNSADRAFT_12160</name>
</gene>
<feature type="compositionally biased region" description="Polar residues" evidence="1">
    <location>
        <begin position="157"/>
        <end position="170"/>
    </location>
</feature>
<organism evidence="3 4">
    <name type="scientific">Dunaliella salina</name>
    <name type="common">Green alga</name>
    <name type="synonym">Protococcus salinus</name>
    <dbReference type="NCBI Taxonomy" id="3046"/>
    <lineage>
        <taxon>Eukaryota</taxon>
        <taxon>Viridiplantae</taxon>
        <taxon>Chlorophyta</taxon>
        <taxon>core chlorophytes</taxon>
        <taxon>Chlorophyceae</taxon>
        <taxon>CS clade</taxon>
        <taxon>Chlamydomonadales</taxon>
        <taxon>Dunaliellaceae</taxon>
        <taxon>Dunaliella</taxon>
    </lineage>
</organism>
<sequence length="303" mass="32856">MLVIWCILGNALICAKVCARGLLSHALDTLPPPPPPLPNADIPANLNAPAMERGLKFSENVSPQNKLSKRIWLLALQEDQREQASKLAQRMSIMFSASTEAISTKTNFVNHAQQASQTELVRVQRQDAYLWQRTGNADHSHWNPAFSQAPPVPALPPSSTSGQDDVPWDNSTELENAVFDADLDKADGCLAPSFITVELQSASQHYSWRHSASQHHSTTAGQVSSFEGLDKPAATEIPSSPAAANLVEELVNLTLEANLALREVQASCAACVHLANSVQALLCKITEKEARTTPRRKSGDNSL</sequence>
<keyword evidence="4" id="KW-1185">Reference proteome</keyword>
<comment type="caution">
    <text evidence="3">The sequence shown here is derived from an EMBL/GenBank/DDBJ whole genome shotgun (WGS) entry which is preliminary data.</text>
</comment>
<feature type="region of interest" description="Disordered" evidence="1">
    <location>
        <begin position="140"/>
        <end position="170"/>
    </location>
</feature>
<evidence type="ECO:0000313" key="4">
    <source>
        <dbReference type="Proteomes" id="UP000815325"/>
    </source>
</evidence>
<dbReference type="EMBL" id="MU069898">
    <property type="protein sequence ID" value="KAF5832086.1"/>
    <property type="molecule type" value="Genomic_DNA"/>
</dbReference>
<accession>A0ABQ7GBU8</accession>
<dbReference type="Proteomes" id="UP000815325">
    <property type="component" value="Unassembled WGS sequence"/>
</dbReference>